<dbReference type="CDD" id="cd23081">
    <property type="entry name" value="cpPDZ_EcRseP-like"/>
    <property type="match status" value="1"/>
</dbReference>
<dbReference type="Pfam" id="PF17820">
    <property type="entry name" value="PDZ_6"/>
    <property type="match status" value="1"/>
</dbReference>
<dbReference type="GO" id="GO:0006508">
    <property type="term" value="P:proteolysis"/>
    <property type="evidence" value="ECO:0007669"/>
    <property type="project" value="UniProtKB-KW"/>
</dbReference>
<sequence>MIIVPYLIAIFALAILMVVHEGGHYLAARLFGMPVTRFSIGFGPRLYAYKPEGSHTIFQIALIPFLAYVQIAGMNPYEPHDPEDKGSYLNASLMGRMITVAAGPAANYLFASVLLFFGFLVGGRLTLDETSMRVSVAHHGPAYAADMRDGDKILEVDQEPVAHWDALQQAIRKHPGEPIDILIERGGEKRVLQVTPRPKGMPDEGKILIGPEQRMIPVGVGEALKISLIEPPRVVYGLVEGLVHIVTGKEKAELSGPVGIVREAAHAVRVGVGDTFKLLGIISAYLGGFNLLPIPALDGGRLLFLIFEAVARRKTNSKVEAHVHALGLVMMLALVVLVTWVEIMPKR</sequence>
<dbReference type="Pfam" id="PF02163">
    <property type="entry name" value="Peptidase_M50"/>
    <property type="match status" value="1"/>
</dbReference>
<evidence type="ECO:0000256" key="5">
    <source>
        <dbReference type="ARBA" id="ARBA00022692"/>
    </source>
</evidence>
<reference evidence="13 14" key="1">
    <citation type="submission" date="2016-08" db="EMBL/GenBank/DDBJ databases">
        <title>Identification and validation of antigenic proteins from Pajaroellobacter abortibovis using de-novo genome sequence assembly and reverse vaccinology.</title>
        <authorList>
            <person name="Welly B.T."/>
            <person name="Miller M.R."/>
            <person name="Stott J.L."/>
            <person name="Blanchard M.T."/>
            <person name="Islas-Trejo A.D."/>
            <person name="O'Rourke S.M."/>
            <person name="Young A.E."/>
            <person name="Medrano J.F."/>
            <person name="Van Eenennaam A.L."/>
        </authorList>
    </citation>
    <scope>NUCLEOTIDE SEQUENCE [LARGE SCALE GENOMIC DNA]</scope>
    <source>
        <strain evidence="13 14">BTF92-0548A/99-0131</strain>
    </source>
</reference>
<protein>
    <recommendedName>
        <fullName evidence="12">PDZ domain-containing protein</fullName>
    </recommendedName>
</protein>
<dbReference type="OrthoDB" id="9782003at2"/>
<evidence type="ECO:0000256" key="3">
    <source>
        <dbReference type="ARBA" id="ARBA00007931"/>
    </source>
</evidence>
<keyword evidence="6" id="KW-0378">Hydrolase</keyword>
<dbReference type="Proteomes" id="UP000185544">
    <property type="component" value="Chromosome"/>
</dbReference>
<feature type="transmembrane region" description="Helical" evidence="11">
    <location>
        <begin position="321"/>
        <end position="341"/>
    </location>
</feature>
<evidence type="ECO:0000313" key="14">
    <source>
        <dbReference type="Proteomes" id="UP000185544"/>
    </source>
</evidence>
<gene>
    <name evidence="13" type="ORF">BCY86_08450</name>
</gene>
<feature type="transmembrane region" description="Helical" evidence="11">
    <location>
        <begin position="6"/>
        <end position="27"/>
    </location>
</feature>
<accession>A0A1L6MYR9</accession>
<evidence type="ECO:0000256" key="6">
    <source>
        <dbReference type="ARBA" id="ARBA00022801"/>
    </source>
</evidence>
<evidence type="ECO:0000256" key="9">
    <source>
        <dbReference type="ARBA" id="ARBA00023049"/>
    </source>
</evidence>
<keyword evidence="8 11" id="KW-1133">Transmembrane helix</keyword>
<evidence type="ECO:0000256" key="2">
    <source>
        <dbReference type="ARBA" id="ARBA00004141"/>
    </source>
</evidence>
<dbReference type="KEGG" id="pabo:BCY86_08450"/>
<keyword evidence="5 11" id="KW-0812">Transmembrane</keyword>
<feature type="domain" description="PDZ" evidence="12">
    <location>
        <begin position="115"/>
        <end position="187"/>
    </location>
</feature>
<organism evidence="13 14">
    <name type="scientific">Pajaroellobacter abortibovis</name>
    <dbReference type="NCBI Taxonomy" id="1882918"/>
    <lineage>
        <taxon>Bacteria</taxon>
        <taxon>Pseudomonadati</taxon>
        <taxon>Myxococcota</taxon>
        <taxon>Polyangia</taxon>
        <taxon>Polyangiales</taxon>
        <taxon>Polyangiaceae</taxon>
    </lineage>
</organism>
<name>A0A1L6MYR9_9BACT</name>
<evidence type="ECO:0000256" key="10">
    <source>
        <dbReference type="ARBA" id="ARBA00023136"/>
    </source>
</evidence>
<dbReference type="SUPFAM" id="SSF50156">
    <property type="entry name" value="PDZ domain-like"/>
    <property type="match status" value="1"/>
</dbReference>
<keyword evidence="7" id="KW-0862">Zinc</keyword>
<evidence type="ECO:0000256" key="4">
    <source>
        <dbReference type="ARBA" id="ARBA00022670"/>
    </source>
</evidence>
<evidence type="ECO:0000256" key="1">
    <source>
        <dbReference type="ARBA" id="ARBA00001947"/>
    </source>
</evidence>
<dbReference type="Gene3D" id="2.30.42.10">
    <property type="match status" value="1"/>
</dbReference>
<comment type="cofactor">
    <cofactor evidence="1">
        <name>Zn(2+)</name>
        <dbReference type="ChEBI" id="CHEBI:29105"/>
    </cofactor>
</comment>
<dbReference type="AlphaFoldDB" id="A0A1L6MYR9"/>
<dbReference type="PANTHER" id="PTHR42837">
    <property type="entry name" value="REGULATOR OF SIGMA-E PROTEASE RSEP"/>
    <property type="match status" value="1"/>
</dbReference>
<dbReference type="RefSeq" id="WP_075277373.1">
    <property type="nucleotide sequence ID" value="NZ_CP016908.1"/>
</dbReference>
<dbReference type="PANTHER" id="PTHR42837:SF2">
    <property type="entry name" value="MEMBRANE METALLOPROTEASE ARASP2, CHLOROPLASTIC-RELATED"/>
    <property type="match status" value="1"/>
</dbReference>
<evidence type="ECO:0000256" key="8">
    <source>
        <dbReference type="ARBA" id="ARBA00022989"/>
    </source>
</evidence>
<dbReference type="STRING" id="1882918.BCY86_08450"/>
<evidence type="ECO:0000256" key="11">
    <source>
        <dbReference type="SAM" id="Phobius"/>
    </source>
</evidence>
<feature type="transmembrane region" description="Helical" evidence="11">
    <location>
        <begin position="97"/>
        <end position="123"/>
    </location>
</feature>
<evidence type="ECO:0000256" key="7">
    <source>
        <dbReference type="ARBA" id="ARBA00022833"/>
    </source>
</evidence>
<dbReference type="EMBL" id="CP016908">
    <property type="protein sequence ID" value="APS00704.1"/>
    <property type="molecule type" value="Genomic_DNA"/>
</dbReference>
<dbReference type="CDD" id="cd06163">
    <property type="entry name" value="S2P-M50_PDZ_RseP-like"/>
    <property type="match status" value="1"/>
</dbReference>
<keyword evidence="9" id="KW-0482">Metalloprotease</keyword>
<dbReference type="InterPro" id="IPR036034">
    <property type="entry name" value="PDZ_sf"/>
</dbReference>
<keyword evidence="4" id="KW-0645">Protease</keyword>
<dbReference type="InterPro" id="IPR008915">
    <property type="entry name" value="Peptidase_M50"/>
</dbReference>
<comment type="subcellular location">
    <subcellularLocation>
        <location evidence="2">Membrane</location>
        <topology evidence="2">Multi-pass membrane protein</topology>
    </subcellularLocation>
</comment>
<proteinExistence type="inferred from homology"/>
<dbReference type="SMART" id="SM00228">
    <property type="entry name" value="PDZ"/>
    <property type="match status" value="1"/>
</dbReference>
<dbReference type="InterPro" id="IPR001478">
    <property type="entry name" value="PDZ"/>
</dbReference>
<keyword evidence="10 11" id="KW-0472">Membrane</keyword>
<dbReference type="InterPro" id="IPR041489">
    <property type="entry name" value="PDZ_6"/>
</dbReference>
<dbReference type="GO" id="GO:0004222">
    <property type="term" value="F:metalloendopeptidase activity"/>
    <property type="evidence" value="ECO:0007669"/>
    <property type="project" value="InterPro"/>
</dbReference>
<dbReference type="GO" id="GO:0016020">
    <property type="term" value="C:membrane"/>
    <property type="evidence" value="ECO:0007669"/>
    <property type="project" value="UniProtKB-SubCell"/>
</dbReference>
<comment type="similarity">
    <text evidence="3">Belongs to the peptidase M50B family.</text>
</comment>
<evidence type="ECO:0000259" key="12">
    <source>
        <dbReference type="SMART" id="SM00228"/>
    </source>
</evidence>
<evidence type="ECO:0000313" key="13">
    <source>
        <dbReference type="EMBL" id="APS00704.1"/>
    </source>
</evidence>
<dbReference type="InterPro" id="IPR004387">
    <property type="entry name" value="Pept_M50_Zn"/>
</dbReference>
<keyword evidence="14" id="KW-1185">Reference proteome</keyword>